<evidence type="ECO:0000259" key="3">
    <source>
        <dbReference type="PROSITE" id="PS50883"/>
    </source>
</evidence>
<dbReference type="Pfam" id="PF13185">
    <property type="entry name" value="GAF_2"/>
    <property type="match status" value="1"/>
</dbReference>
<dbReference type="CDD" id="cd00130">
    <property type="entry name" value="PAS"/>
    <property type="match status" value="1"/>
</dbReference>
<dbReference type="AlphaFoldDB" id="A0A285T8T8"/>
<gene>
    <name evidence="5" type="ORF">SAMN05421512_10977</name>
</gene>
<dbReference type="SUPFAM" id="SSF141868">
    <property type="entry name" value="EAL domain-like"/>
    <property type="match status" value="1"/>
</dbReference>
<dbReference type="PANTHER" id="PTHR44757:SF2">
    <property type="entry name" value="BIOFILM ARCHITECTURE MAINTENANCE PROTEIN MBAA"/>
    <property type="match status" value="1"/>
</dbReference>
<sequence length="762" mass="83531">MQMESGQVERGNAMDGRSGPATRRPGDARLRAELASLELVGHSPDPALDEIVRLAARITRCRKAFVTFVHEPDVFVLAGTGSDAKQVPAATSVCGVAYGADQPLIVPDLTADPRFKHFPYVEMEGGNRFYAGFPVRLENGFPIGTLCVIDDKIRPQGLTEDEFASLAHLAGLAVRLLECRRRDARFSDYLEIASDWIWEQDAQFRFTYLSPSADKHLLEVGKFIGKTRWEAPSGNGESPEFWADHKRLLEAHMPFRDLRFRCYREGREHFHSISGRPVFGADGTFLGYRGTARDITDIEMVNRELEHLARHDPLTGLANRATFETRVTDAFRRWQETGEEATLFLLDLDHFKLVNDTFGHSSGDRLLMETAERLRAHAGPQATVARLGGDEFAILEPSLARDGAIAEYAAGLAQAISVPVAGTQEHEGVECGCSMGIAVLPDHGGSFSQLMGNADLALYEAKTKGRGRFMVFDAAMRREADGRNTLARELVDAVEQQQFQLLYQPVVRISDEAVIGGEALMRWNHPVRGVLPPGAFIAALDGSRQAADVGYWVLEEACRTARPWALTAPHGFRLSVNLFSGQLRDPRLVNRVRSILERTGFDGRNLDLEVTENILLAPGGDLAETLQKLKLLGIAIVLDDFGTGYGSLNHLLQFPIDRIKVDRQFVRGLGEKVDYNTVTHAVVKLAVDLGLKVTAEGIETEEQKNFLALIGCNDLQGFHFSRPVAAARIAELIGAAEAPASALQAAAVATAASSSQLKASVA</sequence>
<name>A0A285T8T8_9HYPH</name>
<dbReference type="SUPFAM" id="SSF55073">
    <property type="entry name" value="Nucleotide cyclase"/>
    <property type="match status" value="1"/>
</dbReference>
<dbReference type="Gene3D" id="3.30.450.40">
    <property type="match status" value="1"/>
</dbReference>
<dbReference type="NCBIfam" id="TIGR00254">
    <property type="entry name" value="GGDEF"/>
    <property type="match status" value="1"/>
</dbReference>
<feature type="region of interest" description="Disordered" evidence="1">
    <location>
        <begin position="1"/>
        <end position="26"/>
    </location>
</feature>
<dbReference type="InterPro" id="IPR052155">
    <property type="entry name" value="Biofilm_reg_signaling"/>
</dbReference>
<dbReference type="InterPro" id="IPR000700">
    <property type="entry name" value="PAS-assoc_C"/>
</dbReference>
<dbReference type="SUPFAM" id="SSF55781">
    <property type="entry name" value="GAF domain-like"/>
    <property type="match status" value="1"/>
</dbReference>
<dbReference type="Gene3D" id="3.20.20.450">
    <property type="entry name" value="EAL domain"/>
    <property type="match status" value="1"/>
</dbReference>
<dbReference type="Proteomes" id="UP000219331">
    <property type="component" value="Unassembled WGS sequence"/>
</dbReference>
<dbReference type="PROSITE" id="PS50113">
    <property type="entry name" value="PAC"/>
    <property type="match status" value="1"/>
</dbReference>
<dbReference type="OrthoDB" id="9814202at2"/>
<dbReference type="InterPro" id="IPR003018">
    <property type="entry name" value="GAF"/>
</dbReference>
<dbReference type="InterPro" id="IPR029787">
    <property type="entry name" value="Nucleotide_cyclase"/>
</dbReference>
<evidence type="ECO:0000313" key="6">
    <source>
        <dbReference type="Proteomes" id="UP000219331"/>
    </source>
</evidence>
<feature type="domain" description="PAC" evidence="2">
    <location>
        <begin position="251"/>
        <end position="307"/>
    </location>
</feature>
<dbReference type="InterPro" id="IPR000160">
    <property type="entry name" value="GGDEF_dom"/>
</dbReference>
<feature type="domain" description="GGDEF" evidence="4">
    <location>
        <begin position="339"/>
        <end position="474"/>
    </location>
</feature>
<dbReference type="InterPro" id="IPR000014">
    <property type="entry name" value="PAS"/>
</dbReference>
<dbReference type="Pfam" id="PF00563">
    <property type="entry name" value="EAL"/>
    <property type="match status" value="1"/>
</dbReference>
<dbReference type="Gene3D" id="3.30.450.20">
    <property type="entry name" value="PAS domain"/>
    <property type="match status" value="1"/>
</dbReference>
<evidence type="ECO:0000256" key="1">
    <source>
        <dbReference type="SAM" id="MobiDB-lite"/>
    </source>
</evidence>
<dbReference type="PROSITE" id="PS50887">
    <property type="entry name" value="GGDEF"/>
    <property type="match status" value="1"/>
</dbReference>
<dbReference type="Gene3D" id="3.30.70.270">
    <property type="match status" value="1"/>
</dbReference>
<dbReference type="EMBL" id="OBML01000009">
    <property type="protein sequence ID" value="SOC17761.1"/>
    <property type="molecule type" value="Genomic_DNA"/>
</dbReference>
<accession>A0A285T8T8</accession>
<evidence type="ECO:0000313" key="5">
    <source>
        <dbReference type="EMBL" id="SOC17761.1"/>
    </source>
</evidence>
<dbReference type="PROSITE" id="PS50883">
    <property type="entry name" value="EAL"/>
    <property type="match status" value="1"/>
</dbReference>
<dbReference type="CDD" id="cd01949">
    <property type="entry name" value="GGDEF"/>
    <property type="match status" value="1"/>
</dbReference>
<protein>
    <submittedName>
        <fullName evidence="5">PAS domain S-box-containing protein/diguanylate cyclase (GGDEF) domain-containing protein</fullName>
    </submittedName>
</protein>
<dbReference type="STRING" id="538381.GCA_001696535_02357"/>
<dbReference type="InterPro" id="IPR029016">
    <property type="entry name" value="GAF-like_dom_sf"/>
</dbReference>
<dbReference type="SMART" id="SM00267">
    <property type="entry name" value="GGDEF"/>
    <property type="match status" value="1"/>
</dbReference>
<dbReference type="InterPro" id="IPR043128">
    <property type="entry name" value="Rev_trsase/Diguanyl_cyclase"/>
</dbReference>
<organism evidence="5 6">
    <name type="scientific">Stappia indica</name>
    <dbReference type="NCBI Taxonomy" id="538381"/>
    <lineage>
        <taxon>Bacteria</taxon>
        <taxon>Pseudomonadati</taxon>
        <taxon>Pseudomonadota</taxon>
        <taxon>Alphaproteobacteria</taxon>
        <taxon>Hyphomicrobiales</taxon>
        <taxon>Stappiaceae</taxon>
        <taxon>Stappia</taxon>
    </lineage>
</organism>
<feature type="domain" description="EAL" evidence="3">
    <location>
        <begin position="483"/>
        <end position="737"/>
    </location>
</feature>
<dbReference type="NCBIfam" id="TIGR00229">
    <property type="entry name" value="sensory_box"/>
    <property type="match status" value="1"/>
</dbReference>
<dbReference type="InterPro" id="IPR035965">
    <property type="entry name" value="PAS-like_dom_sf"/>
</dbReference>
<keyword evidence="6" id="KW-1185">Reference proteome</keyword>
<evidence type="ECO:0000259" key="2">
    <source>
        <dbReference type="PROSITE" id="PS50113"/>
    </source>
</evidence>
<reference evidence="5 6" key="1">
    <citation type="submission" date="2017-08" db="EMBL/GenBank/DDBJ databases">
        <authorList>
            <person name="de Groot N.N."/>
        </authorList>
    </citation>
    <scope>NUCLEOTIDE SEQUENCE [LARGE SCALE GENOMIC DNA]</scope>
    <source>
        <strain evidence="5 6">USBA 352</strain>
    </source>
</reference>
<proteinExistence type="predicted"/>
<dbReference type="InterPro" id="IPR013656">
    <property type="entry name" value="PAS_4"/>
</dbReference>
<dbReference type="PANTHER" id="PTHR44757">
    <property type="entry name" value="DIGUANYLATE CYCLASE DGCP"/>
    <property type="match status" value="1"/>
</dbReference>
<dbReference type="Pfam" id="PF00990">
    <property type="entry name" value="GGDEF"/>
    <property type="match status" value="1"/>
</dbReference>
<dbReference type="Pfam" id="PF08448">
    <property type="entry name" value="PAS_4"/>
    <property type="match status" value="1"/>
</dbReference>
<dbReference type="SMART" id="SM00065">
    <property type="entry name" value="GAF"/>
    <property type="match status" value="1"/>
</dbReference>
<dbReference type="InterPro" id="IPR001633">
    <property type="entry name" value="EAL_dom"/>
</dbReference>
<dbReference type="InterPro" id="IPR035919">
    <property type="entry name" value="EAL_sf"/>
</dbReference>
<dbReference type="SUPFAM" id="SSF55785">
    <property type="entry name" value="PYP-like sensor domain (PAS domain)"/>
    <property type="match status" value="1"/>
</dbReference>
<evidence type="ECO:0000259" key="4">
    <source>
        <dbReference type="PROSITE" id="PS50887"/>
    </source>
</evidence>
<dbReference type="CDD" id="cd01948">
    <property type="entry name" value="EAL"/>
    <property type="match status" value="1"/>
</dbReference>
<dbReference type="SMART" id="SM00052">
    <property type="entry name" value="EAL"/>
    <property type="match status" value="1"/>
</dbReference>